<dbReference type="GO" id="GO:0009424">
    <property type="term" value="C:bacterial-type flagellum hook"/>
    <property type="evidence" value="ECO:0007669"/>
    <property type="project" value="InterPro"/>
</dbReference>
<dbReference type="GO" id="GO:0005576">
    <property type="term" value="C:extracellular region"/>
    <property type="evidence" value="ECO:0007669"/>
    <property type="project" value="UniProtKB-SubCell"/>
</dbReference>
<sequence length="628" mass="68696">MGSLLNTLGIGYSGLNASQVGIDTTGHNITNAEVDGYNRQRVITSAATPISSGPGQVGNGTHVDNIKRVFDNYVFDRYKSVSAQKEYSDYEQKQLEQLSSYFPEIDNVGIKEELSQYYNKWQNLADNPDNDAIKMDLAKQTESLTNHISHTQDQIKTLQKTINEDIVTNVNEVNSLAKELASINMSIETAESADGYSANDLRDRRNQIEKDLSRLIGAKVTSSKIESNIEVDGSSNTRTGNYTLSVAGFNLVDGSNFHPIDVSNAKNANGFYDLSYERQDGVKFPISSKIKGGKIGAMLDLRGGTITNTTGVPNDGTIQKTIAQLDAFSKGLIESTNNIYAQTPVQKMQSNVVDMNENDSIFHSSLNVKEGSFDLVVYDLDGNVAASRTINIDDATVMKGRDNPNSIEAQIFAQKDDNSDNNANDDIDDFFQNGFNFTPSQTGELRLELALNPLAQSRGYTFAIKDNLKDGSFDSGTNFAGALGLNRYFDGNDAQSIRLHNRILDNPTLISASASPSTGDSSLALDMVQHQFEKYDFDVAGEKYNTTTYGMFDLTATEVGTATNMAISKNDTVSAQFNASEMEYASVSKVSIDEEMANLVRYQTAYSASAKIITTINQMTETLLGIKQ</sequence>
<evidence type="ECO:0000256" key="4">
    <source>
        <dbReference type="ARBA" id="ARBA00022525"/>
    </source>
</evidence>
<keyword evidence="8" id="KW-0969">Cilium</keyword>
<proteinExistence type="inferred from homology"/>
<reference evidence="8" key="1">
    <citation type="submission" date="2016-10" db="EMBL/GenBank/DDBJ databases">
        <authorList>
            <person name="de Groot N.N."/>
        </authorList>
    </citation>
    <scope>NUCLEOTIDE SEQUENCE</scope>
</reference>
<accession>A0A1W1D331</accession>
<comment type="similarity">
    <text evidence="3">Belongs to the flagella basal body rod proteins family.</text>
</comment>
<keyword evidence="8" id="KW-0282">Flagellum</keyword>
<dbReference type="GO" id="GO:0005198">
    <property type="term" value="F:structural molecule activity"/>
    <property type="evidence" value="ECO:0007669"/>
    <property type="project" value="InterPro"/>
</dbReference>
<dbReference type="AlphaFoldDB" id="A0A1W1D331"/>
<dbReference type="GO" id="GO:0044780">
    <property type="term" value="P:bacterial-type flagellum assembly"/>
    <property type="evidence" value="ECO:0007669"/>
    <property type="project" value="InterPro"/>
</dbReference>
<protein>
    <submittedName>
        <fullName evidence="8">Flagellar hook-associated protein FlgK</fullName>
    </submittedName>
</protein>
<evidence type="ECO:0000256" key="5">
    <source>
        <dbReference type="ARBA" id="ARBA00023143"/>
    </source>
</evidence>
<feature type="domain" description="Flagellar hook-associated protein FlgK helical" evidence="7">
    <location>
        <begin position="95"/>
        <end position="342"/>
    </location>
</feature>
<dbReference type="SUPFAM" id="SSF64518">
    <property type="entry name" value="Phase 1 flagellin"/>
    <property type="match status" value="1"/>
</dbReference>
<evidence type="ECO:0000259" key="6">
    <source>
        <dbReference type="Pfam" id="PF06429"/>
    </source>
</evidence>
<feature type="domain" description="Flagellar basal-body/hook protein C-terminal" evidence="6">
    <location>
        <begin position="586"/>
        <end position="625"/>
    </location>
</feature>
<dbReference type="Pfam" id="PF06429">
    <property type="entry name" value="Flg_bbr_C"/>
    <property type="match status" value="1"/>
</dbReference>
<name>A0A1W1D331_9ZZZZ</name>
<dbReference type="NCBIfam" id="TIGR02492">
    <property type="entry name" value="flgK_ends"/>
    <property type="match status" value="1"/>
</dbReference>
<dbReference type="InterPro" id="IPR010930">
    <property type="entry name" value="Flg_bb/hook_C_dom"/>
</dbReference>
<dbReference type="InterPro" id="IPR053927">
    <property type="entry name" value="FlgK_helical"/>
</dbReference>
<dbReference type="InterPro" id="IPR002371">
    <property type="entry name" value="FlgK"/>
</dbReference>
<dbReference type="PRINTS" id="PR01005">
    <property type="entry name" value="FLGHOOKAP1"/>
</dbReference>
<dbReference type="PANTHER" id="PTHR30033">
    <property type="entry name" value="FLAGELLAR HOOK-ASSOCIATED PROTEIN 1"/>
    <property type="match status" value="1"/>
</dbReference>
<evidence type="ECO:0000256" key="1">
    <source>
        <dbReference type="ARBA" id="ARBA00004365"/>
    </source>
</evidence>
<evidence type="ECO:0000256" key="2">
    <source>
        <dbReference type="ARBA" id="ARBA00004613"/>
    </source>
</evidence>
<keyword evidence="5" id="KW-0975">Bacterial flagellum</keyword>
<dbReference type="Pfam" id="PF22638">
    <property type="entry name" value="FlgK_D1"/>
    <property type="match status" value="1"/>
</dbReference>
<comment type="subcellular location">
    <subcellularLocation>
        <location evidence="1">Bacterial flagellum</location>
    </subcellularLocation>
    <subcellularLocation>
        <location evidence="2">Secreted</location>
    </subcellularLocation>
</comment>
<dbReference type="EMBL" id="FPHP01000014">
    <property type="protein sequence ID" value="SFV75039.1"/>
    <property type="molecule type" value="Genomic_DNA"/>
</dbReference>
<dbReference type="PANTHER" id="PTHR30033:SF1">
    <property type="entry name" value="FLAGELLAR HOOK-ASSOCIATED PROTEIN 1"/>
    <property type="match status" value="1"/>
</dbReference>
<keyword evidence="4" id="KW-0964">Secreted</keyword>
<evidence type="ECO:0000256" key="3">
    <source>
        <dbReference type="ARBA" id="ARBA00009677"/>
    </source>
</evidence>
<gene>
    <name evidence="8" type="ORF">MNB_SM-3-215</name>
</gene>
<evidence type="ECO:0000313" key="8">
    <source>
        <dbReference type="EMBL" id="SFV75039.1"/>
    </source>
</evidence>
<organism evidence="8">
    <name type="scientific">hydrothermal vent metagenome</name>
    <dbReference type="NCBI Taxonomy" id="652676"/>
    <lineage>
        <taxon>unclassified sequences</taxon>
        <taxon>metagenomes</taxon>
        <taxon>ecological metagenomes</taxon>
    </lineage>
</organism>
<keyword evidence="8" id="KW-0966">Cell projection</keyword>
<evidence type="ECO:0000259" key="7">
    <source>
        <dbReference type="Pfam" id="PF22638"/>
    </source>
</evidence>